<keyword evidence="2" id="KW-1185">Reference proteome</keyword>
<evidence type="ECO:0000313" key="1">
    <source>
        <dbReference type="EMBL" id="MDR7665866.1"/>
    </source>
</evidence>
<dbReference type="EMBL" id="JAVKPK010000030">
    <property type="protein sequence ID" value="MDR7665866.1"/>
    <property type="molecule type" value="Genomic_DNA"/>
</dbReference>
<organism evidence="1 2">
    <name type="scientific">Methanosarcina baikalica</name>
    <dbReference type="NCBI Taxonomy" id="3073890"/>
    <lineage>
        <taxon>Archaea</taxon>
        <taxon>Methanobacteriati</taxon>
        <taxon>Methanobacteriota</taxon>
        <taxon>Stenosarchaea group</taxon>
        <taxon>Methanomicrobia</taxon>
        <taxon>Methanosarcinales</taxon>
        <taxon>Methanosarcinaceae</taxon>
        <taxon>Methanosarcina</taxon>
    </lineage>
</organism>
<name>A0ABU2D1K6_9EURY</name>
<reference evidence="2" key="1">
    <citation type="submission" date="2023-07" db="EMBL/GenBank/DDBJ databases">
        <title>Whole-genome sequencing of a new Methanosarcina sp. Z-7115.</title>
        <authorList>
            <person name="Zhilina T.N."/>
            <person name="Merkel A.Y."/>
        </authorList>
    </citation>
    <scope>NUCLEOTIDE SEQUENCE [LARGE SCALE GENOMIC DNA]</scope>
    <source>
        <strain evidence="2">Z-7115</strain>
    </source>
</reference>
<dbReference type="RefSeq" id="WP_310575892.1">
    <property type="nucleotide sequence ID" value="NZ_JAVKPK010000030.1"/>
</dbReference>
<comment type="caution">
    <text evidence="1">The sequence shown here is derived from an EMBL/GenBank/DDBJ whole genome shotgun (WGS) entry which is preliminary data.</text>
</comment>
<accession>A0ABU2D1K6</accession>
<evidence type="ECO:0000313" key="2">
    <source>
        <dbReference type="Proteomes" id="UP001246244"/>
    </source>
</evidence>
<proteinExistence type="predicted"/>
<sequence length="279" mass="31953">MGKLMKISVAVLFFIFLGAALLHYHTEQLYNTNLKSIYEYDINLEADSELENVTFYLPLPVYENESASGNELVNRYLQEENEWNLSLVDTENGKMLALRADRFVPKMRFPPVAISDTSEEITGVDSVESSQQGDEILGEELPETGSQVNSSENMHFAMPSEFRGELASDSEINTKFPLGNEPVLNPEYNLNLSTYDLPYSENKEPPTVYNYDSLIYADYETSPDAHVSLTVHFSGRNEWWIYGWNWNQYYEYIYADFSGPQQGWVPVKGKITMGDGNYR</sequence>
<evidence type="ECO:0008006" key="3">
    <source>
        <dbReference type="Google" id="ProtNLM"/>
    </source>
</evidence>
<protein>
    <recommendedName>
        <fullName evidence="3">Cell surface protein</fullName>
    </recommendedName>
</protein>
<gene>
    <name evidence="1" type="ORF">RG963_08795</name>
</gene>
<dbReference type="Proteomes" id="UP001246244">
    <property type="component" value="Unassembled WGS sequence"/>
</dbReference>